<gene>
    <name evidence="1" type="ORF">POPTR_007G049200v4</name>
</gene>
<protein>
    <submittedName>
        <fullName evidence="1">Uncharacterized protein</fullName>
    </submittedName>
</protein>
<dbReference type="Proteomes" id="UP000006729">
    <property type="component" value="Chromosome 7"/>
</dbReference>
<evidence type="ECO:0000313" key="2">
    <source>
        <dbReference type="Proteomes" id="UP000006729"/>
    </source>
</evidence>
<accession>A0ACC0SPK0</accession>
<sequence>MKHGFTSFKSTDIVWYSGECLFCNPNVEQYCEKRILTCNATDRDGRTTQGVYSSAMVVHQKFVVRIPDKLYPQQAAPLLCAGVTTYSPSKQFCSYSKVIKAGILGLGGVGHVGVLIAKAMGHHVIFLSPSYKKMEEALEHLGADVFLASSNATEMEKAANTLDYILDAVPVFEGKLIVVGAVPKPLQFIASDLITKSISGSLVGIIIERVEMDSVNKAFERMERNGARHRFVLDVAGSNLRMIQPLFSSSNYHFLGHSMR</sequence>
<keyword evidence="2" id="KW-1185">Reference proteome</keyword>
<proteinExistence type="predicted"/>
<organism evidence="1 2">
    <name type="scientific">Populus trichocarpa</name>
    <name type="common">Western balsam poplar</name>
    <name type="synonym">Populus balsamifera subsp. trichocarpa</name>
    <dbReference type="NCBI Taxonomy" id="3694"/>
    <lineage>
        <taxon>Eukaryota</taxon>
        <taxon>Viridiplantae</taxon>
        <taxon>Streptophyta</taxon>
        <taxon>Embryophyta</taxon>
        <taxon>Tracheophyta</taxon>
        <taxon>Spermatophyta</taxon>
        <taxon>Magnoliopsida</taxon>
        <taxon>eudicotyledons</taxon>
        <taxon>Gunneridae</taxon>
        <taxon>Pentapetalae</taxon>
        <taxon>rosids</taxon>
        <taxon>fabids</taxon>
        <taxon>Malpighiales</taxon>
        <taxon>Salicaceae</taxon>
        <taxon>Saliceae</taxon>
        <taxon>Populus</taxon>
    </lineage>
</organism>
<reference evidence="1 2" key="1">
    <citation type="journal article" date="2006" name="Science">
        <title>The genome of black cottonwood, Populus trichocarpa (Torr. &amp; Gray).</title>
        <authorList>
            <person name="Tuskan G.A."/>
            <person name="Difazio S."/>
            <person name="Jansson S."/>
            <person name="Bohlmann J."/>
            <person name="Grigoriev I."/>
            <person name="Hellsten U."/>
            <person name="Putnam N."/>
            <person name="Ralph S."/>
            <person name="Rombauts S."/>
            <person name="Salamov A."/>
            <person name="Schein J."/>
            <person name="Sterck L."/>
            <person name="Aerts A."/>
            <person name="Bhalerao R.R."/>
            <person name="Bhalerao R.P."/>
            <person name="Blaudez D."/>
            <person name="Boerjan W."/>
            <person name="Brun A."/>
            <person name="Brunner A."/>
            <person name="Busov V."/>
            <person name="Campbell M."/>
            <person name="Carlson J."/>
            <person name="Chalot M."/>
            <person name="Chapman J."/>
            <person name="Chen G.L."/>
            <person name="Cooper D."/>
            <person name="Coutinho P.M."/>
            <person name="Couturier J."/>
            <person name="Covert S."/>
            <person name="Cronk Q."/>
            <person name="Cunningham R."/>
            <person name="Davis J."/>
            <person name="Degroeve S."/>
            <person name="Dejardin A."/>
            <person name="Depamphilis C."/>
            <person name="Detter J."/>
            <person name="Dirks B."/>
            <person name="Dubchak I."/>
            <person name="Duplessis S."/>
            <person name="Ehlting J."/>
            <person name="Ellis B."/>
            <person name="Gendler K."/>
            <person name="Goodstein D."/>
            <person name="Gribskov M."/>
            <person name="Grimwood J."/>
            <person name="Groover A."/>
            <person name="Gunter L."/>
            <person name="Hamberger B."/>
            <person name="Heinze B."/>
            <person name="Helariutta Y."/>
            <person name="Henrissat B."/>
            <person name="Holligan D."/>
            <person name="Holt R."/>
            <person name="Huang W."/>
            <person name="Islam-Faridi N."/>
            <person name="Jones S."/>
            <person name="Jones-Rhoades M."/>
            <person name="Jorgensen R."/>
            <person name="Joshi C."/>
            <person name="Kangasjarvi J."/>
            <person name="Karlsson J."/>
            <person name="Kelleher C."/>
            <person name="Kirkpatrick R."/>
            <person name="Kirst M."/>
            <person name="Kohler A."/>
            <person name="Kalluri U."/>
            <person name="Larimer F."/>
            <person name="Leebens-Mack J."/>
            <person name="Leple J.C."/>
            <person name="Locascio P."/>
            <person name="Lou Y."/>
            <person name="Lucas S."/>
            <person name="Martin F."/>
            <person name="Montanini B."/>
            <person name="Napoli C."/>
            <person name="Nelson D.R."/>
            <person name="Nelson C."/>
            <person name="Nieminen K."/>
            <person name="Nilsson O."/>
            <person name="Pereda V."/>
            <person name="Peter G."/>
            <person name="Philippe R."/>
            <person name="Pilate G."/>
            <person name="Poliakov A."/>
            <person name="Razumovskaya J."/>
            <person name="Richardson P."/>
            <person name="Rinaldi C."/>
            <person name="Ritland K."/>
            <person name="Rouze P."/>
            <person name="Ryaboy D."/>
            <person name="Schmutz J."/>
            <person name="Schrader J."/>
            <person name="Segerman B."/>
            <person name="Shin H."/>
            <person name="Siddiqui A."/>
            <person name="Sterky F."/>
            <person name="Terry A."/>
            <person name="Tsai C.J."/>
            <person name="Uberbacher E."/>
            <person name="Unneberg P."/>
            <person name="Vahala J."/>
            <person name="Wall K."/>
            <person name="Wessler S."/>
            <person name="Yang G."/>
            <person name="Yin T."/>
            <person name="Douglas C."/>
            <person name="Marra M."/>
            <person name="Sandberg G."/>
            <person name="Van de Peer Y."/>
            <person name="Rokhsar D."/>
        </authorList>
    </citation>
    <scope>NUCLEOTIDE SEQUENCE [LARGE SCALE GENOMIC DNA]</scope>
    <source>
        <strain evidence="2">cv. Nisqually</strain>
    </source>
</reference>
<dbReference type="EMBL" id="CM009296">
    <property type="protein sequence ID" value="KAI9391148.1"/>
    <property type="molecule type" value="Genomic_DNA"/>
</dbReference>
<evidence type="ECO:0000313" key="1">
    <source>
        <dbReference type="EMBL" id="KAI9391148.1"/>
    </source>
</evidence>
<name>A0ACC0SPK0_POPTR</name>
<comment type="caution">
    <text evidence="1">The sequence shown here is derived from an EMBL/GenBank/DDBJ whole genome shotgun (WGS) entry which is preliminary data.</text>
</comment>